<dbReference type="STRING" id="1608583.BN1356_01661"/>
<dbReference type="Proteomes" id="UP000198604">
    <property type="component" value="Unassembled WGS sequence"/>
</dbReference>
<sequence length="457" mass="52629">MFVEYDKVILQTLEFFLFSRYNANRYILEREIMSNVIDYVLANQYDSFYDKDFTMLDALALTELAYLPFEDLVPSRHSSPKAPSLKQLADLFEKKFQGKYPPLGMVSPHRLKLLSCFSTAKRYKQIRSLAFVNDYNLDSQKQFAALTYQIRPKEYLVVFRGTDDTLIGWKEDFHMTYMEEVPAQVSAKDYLNQILQEIDGKVWLAGHSKGGNLAIFAASHVSPEYQERIQEIYSFDGPGLHSSILSSKGYKDIERKVQAIIPENSIVGMMLEPPEADLIVKSKSIGLLQHNTFSWEIEEDHFKVVSKVKDDSIQVNQTLKTWTANLSQDELRDFFDLFFGIFIEAGILRFGDMTIDTSEKIQKVIQNRKNLSPEQVTMLERITKLLIDIRFQIWKEHLPNLTKLKGVHFSGQLPAQWNEKIATLSTIKSEKQGGSLADFNLQEKIRSLLADKNKGQS</sequence>
<dbReference type="InterPro" id="IPR024499">
    <property type="entry name" value="Mbeg1-like"/>
</dbReference>
<dbReference type="AlphaFoldDB" id="A0A0E4CT37"/>
<evidence type="ECO:0000313" key="1">
    <source>
        <dbReference type="EMBL" id="CQR25319.1"/>
    </source>
</evidence>
<organism evidence="1 2">
    <name type="scientific">Streptococcus varani</name>
    <dbReference type="NCBI Taxonomy" id="1608583"/>
    <lineage>
        <taxon>Bacteria</taxon>
        <taxon>Bacillati</taxon>
        <taxon>Bacillota</taxon>
        <taxon>Bacilli</taxon>
        <taxon>Lactobacillales</taxon>
        <taxon>Streptococcaceae</taxon>
        <taxon>Streptococcus</taxon>
    </lineage>
</organism>
<proteinExistence type="predicted"/>
<accession>A0A0E4CT37</accession>
<keyword evidence="2" id="KW-1185">Reference proteome</keyword>
<evidence type="ECO:0000313" key="2">
    <source>
        <dbReference type="Proteomes" id="UP000198604"/>
    </source>
</evidence>
<dbReference type="Pfam" id="PF11187">
    <property type="entry name" value="Mbeg1-like"/>
    <property type="match status" value="1"/>
</dbReference>
<dbReference type="Gene3D" id="3.40.50.1820">
    <property type="entry name" value="alpha/beta hydrolase"/>
    <property type="match status" value="1"/>
</dbReference>
<reference evidence="2" key="1">
    <citation type="submission" date="2015-03" db="EMBL/GenBank/DDBJ databases">
        <authorList>
            <person name="Urmite Genomes"/>
        </authorList>
    </citation>
    <scope>NUCLEOTIDE SEQUENCE [LARGE SCALE GENOMIC DNA]</scope>
    <source>
        <strain evidence="2">FF10</strain>
    </source>
</reference>
<name>A0A0E4CT37_9STRE</name>
<protein>
    <submittedName>
        <fullName evidence="1">Lipase</fullName>
    </submittedName>
</protein>
<dbReference type="InterPro" id="IPR029058">
    <property type="entry name" value="AB_hydrolase_fold"/>
</dbReference>
<dbReference type="EMBL" id="CTEN01000003">
    <property type="protein sequence ID" value="CQR25319.1"/>
    <property type="molecule type" value="Genomic_DNA"/>
</dbReference>
<gene>
    <name evidence="1" type="ORF">BN1356_01661</name>
</gene>
<dbReference type="SUPFAM" id="SSF53474">
    <property type="entry name" value="alpha/beta-Hydrolases"/>
    <property type="match status" value="1"/>
</dbReference>